<dbReference type="InterPro" id="IPR020568">
    <property type="entry name" value="Ribosomal_Su5_D2-typ_SF"/>
</dbReference>
<evidence type="ECO:0000256" key="4">
    <source>
        <dbReference type="HAMAP-Rule" id="MF_00149"/>
    </source>
</evidence>
<dbReference type="SUPFAM" id="SSF118116">
    <property type="entry name" value="DNA mismatch repair protein MutL"/>
    <property type="match status" value="1"/>
</dbReference>
<dbReference type="GO" id="GO:0030983">
    <property type="term" value="F:mismatched DNA binding"/>
    <property type="evidence" value="ECO:0007669"/>
    <property type="project" value="InterPro"/>
</dbReference>
<evidence type="ECO:0000256" key="1">
    <source>
        <dbReference type="ARBA" id="ARBA00006082"/>
    </source>
</evidence>
<dbReference type="GO" id="GO:0006298">
    <property type="term" value="P:mismatch repair"/>
    <property type="evidence" value="ECO:0007669"/>
    <property type="project" value="UniProtKB-UniRule"/>
</dbReference>
<dbReference type="CDD" id="cd00782">
    <property type="entry name" value="MutL_Trans"/>
    <property type="match status" value="1"/>
</dbReference>
<evidence type="ECO:0000256" key="5">
    <source>
        <dbReference type="SAM" id="MobiDB-lite"/>
    </source>
</evidence>
<dbReference type="Pfam" id="PF08676">
    <property type="entry name" value="MutL_C"/>
    <property type="match status" value="1"/>
</dbReference>
<feature type="region of interest" description="Disordered" evidence="5">
    <location>
        <begin position="331"/>
        <end position="365"/>
    </location>
</feature>
<evidence type="ECO:0000256" key="3">
    <source>
        <dbReference type="ARBA" id="ARBA00023204"/>
    </source>
</evidence>
<dbReference type="SUPFAM" id="SSF55874">
    <property type="entry name" value="ATPase domain of HSP90 chaperone/DNA topoisomerase II/histidine kinase"/>
    <property type="match status" value="1"/>
</dbReference>
<reference evidence="8" key="2">
    <citation type="submission" date="2021-04" db="EMBL/GenBank/DDBJ databases">
        <authorList>
            <person name="Gilroy R."/>
        </authorList>
    </citation>
    <scope>NUCLEOTIDE SEQUENCE</scope>
    <source>
        <strain evidence="8">5790</strain>
    </source>
</reference>
<comment type="caution">
    <text evidence="8">The sequence shown here is derived from an EMBL/GenBank/DDBJ whole genome shotgun (WGS) entry which is preliminary data.</text>
</comment>
<proteinExistence type="inferred from homology"/>
<reference evidence="8" key="1">
    <citation type="journal article" date="2021" name="PeerJ">
        <title>Extensive microbial diversity within the chicken gut microbiome revealed by metagenomics and culture.</title>
        <authorList>
            <person name="Gilroy R."/>
            <person name="Ravi A."/>
            <person name="Getino M."/>
            <person name="Pursley I."/>
            <person name="Horton D.L."/>
            <person name="Alikhan N.F."/>
            <person name="Baker D."/>
            <person name="Gharbi K."/>
            <person name="Hall N."/>
            <person name="Watson M."/>
            <person name="Adriaenssens E.M."/>
            <person name="Foster-Nyarko E."/>
            <person name="Jarju S."/>
            <person name="Secka A."/>
            <person name="Antonio M."/>
            <person name="Oren A."/>
            <person name="Chaudhuri R.R."/>
            <person name="La Ragione R."/>
            <person name="Hildebrand F."/>
            <person name="Pallen M.J."/>
        </authorList>
    </citation>
    <scope>NUCLEOTIDE SEQUENCE</scope>
    <source>
        <strain evidence="8">5790</strain>
    </source>
</reference>
<dbReference type="HAMAP" id="MF_00149">
    <property type="entry name" value="DNA_mis_repair"/>
    <property type="match status" value="1"/>
</dbReference>
<dbReference type="Gene3D" id="3.30.1370.100">
    <property type="entry name" value="MutL, C-terminal domain, regulatory subdomain"/>
    <property type="match status" value="1"/>
</dbReference>
<comment type="function">
    <text evidence="4">This protein is involved in the repair of mismatches in DNA. It is required for dam-dependent methyl-directed DNA mismatch repair. May act as a 'molecular matchmaker', a protein that promotes the formation of a stable complex between two or more DNA-binding proteins in an ATP-dependent manner without itself being part of a final effector complex.</text>
</comment>
<dbReference type="SUPFAM" id="SSF54211">
    <property type="entry name" value="Ribosomal protein S5 domain 2-like"/>
    <property type="match status" value="1"/>
</dbReference>
<dbReference type="GO" id="GO:0140664">
    <property type="term" value="F:ATP-dependent DNA damage sensor activity"/>
    <property type="evidence" value="ECO:0007669"/>
    <property type="project" value="InterPro"/>
</dbReference>
<dbReference type="Gene3D" id="3.30.1540.20">
    <property type="entry name" value="MutL, C-terminal domain, dimerisation subdomain"/>
    <property type="match status" value="1"/>
</dbReference>
<sequence length="668" mass="73833">MKHEIKVLTPELADKIAAGEVVERPASVVKELVENSIDAGADTIRIEIENGGITLIRISDNGSGIPREQVPTAFLRHATSKLRSEDGLYAIETMGFRGEALSSICAVASVEVITRTPEDEIGVQYTVDHGVCGEPDEIMCACGSVMTVRDLFKNVPARMKFLKRNSTEAGYVSDLALRLALSRPDISFEYVCDGKRVFRTTGDGDILNVILKVYGLKYAKGARQVSYTEDGINITGAVGGGELAAGNRSRQTVFVNGRYIKNHIISKVVEEAFRNVVMTGKFPFFVLSISMPPEAVDVNVHPAKTEVKFANEKQVYDTVYHAVKNAIYQKRTEEESGDSPSAPAPQSDSVNAPRKEAVTRLSDSGRVSRSVVREYLKATTPDVRPREPYIDEEELKPSVNDGLSKIMNDFFSISTQDEKAEEAPAAPQEKIEEPTKAPQEKTEEPTKAPQEKTEEQTAVPLDTGAGIFDDKTDILSSCKIIGQLFNTYILIEDDTHLYMIDQHAAHERRGFEDLKRDYFSHRRMSQLLLSPVAVELTAPEFDAVMSGLSVFEGFGFKVEEFGTNAVIINETPVITDSAGIKELFCEILSAMMDNIKHPVADFEEKALDMISCKKAVKGNDRLSLSEMTEVVKMVSALKAEGIETCPHGRPIMVELSRRDIEKMFKRIV</sequence>
<dbReference type="InterPro" id="IPR020667">
    <property type="entry name" value="DNA_mismatch_repair_MutL"/>
</dbReference>
<keyword evidence="2 4" id="KW-0227">DNA damage</keyword>
<dbReference type="InterPro" id="IPR014721">
    <property type="entry name" value="Ribsml_uS5_D2-typ_fold_subgr"/>
</dbReference>
<dbReference type="GO" id="GO:0005524">
    <property type="term" value="F:ATP binding"/>
    <property type="evidence" value="ECO:0007669"/>
    <property type="project" value="InterPro"/>
</dbReference>
<evidence type="ECO:0000313" key="8">
    <source>
        <dbReference type="EMBL" id="HIV85513.1"/>
    </source>
</evidence>
<protein>
    <recommendedName>
        <fullName evidence="4">DNA mismatch repair protein MutL</fullName>
    </recommendedName>
</protein>
<dbReference type="InterPro" id="IPR036890">
    <property type="entry name" value="HATPase_C_sf"/>
</dbReference>
<dbReference type="GO" id="GO:0032300">
    <property type="term" value="C:mismatch repair complex"/>
    <property type="evidence" value="ECO:0007669"/>
    <property type="project" value="InterPro"/>
</dbReference>
<feature type="compositionally biased region" description="Low complexity" evidence="5">
    <location>
        <begin position="338"/>
        <end position="349"/>
    </location>
</feature>
<dbReference type="Gene3D" id="3.30.565.10">
    <property type="entry name" value="Histidine kinase-like ATPase, C-terminal domain"/>
    <property type="match status" value="1"/>
</dbReference>
<evidence type="ECO:0000313" key="9">
    <source>
        <dbReference type="Proteomes" id="UP000824162"/>
    </source>
</evidence>
<dbReference type="GO" id="GO:0016887">
    <property type="term" value="F:ATP hydrolysis activity"/>
    <property type="evidence" value="ECO:0007669"/>
    <property type="project" value="InterPro"/>
</dbReference>
<dbReference type="Proteomes" id="UP000824162">
    <property type="component" value="Unassembled WGS sequence"/>
</dbReference>
<gene>
    <name evidence="4 8" type="primary">mutL</name>
    <name evidence="8" type="ORF">H9900_01745</name>
</gene>
<dbReference type="InterPro" id="IPR042120">
    <property type="entry name" value="MutL_C_dimsub"/>
</dbReference>
<dbReference type="SMART" id="SM00853">
    <property type="entry name" value="MutL_C"/>
    <property type="match status" value="1"/>
</dbReference>
<dbReference type="SMART" id="SM01340">
    <property type="entry name" value="DNA_mis_repair"/>
    <property type="match status" value="1"/>
</dbReference>
<feature type="compositionally biased region" description="Basic and acidic residues" evidence="5">
    <location>
        <begin position="429"/>
        <end position="455"/>
    </location>
</feature>
<keyword evidence="8" id="KW-0255">Endonuclease</keyword>
<dbReference type="InterPro" id="IPR002099">
    <property type="entry name" value="MutL/Mlh/PMS"/>
</dbReference>
<dbReference type="InterPro" id="IPR014790">
    <property type="entry name" value="MutL_C"/>
</dbReference>
<dbReference type="CDD" id="cd16926">
    <property type="entry name" value="HATPase_MutL-MLH-PMS-like"/>
    <property type="match status" value="1"/>
</dbReference>
<dbReference type="PROSITE" id="PS00058">
    <property type="entry name" value="DNA_MISMATCH_REPAIR_1"/>
    <property type="match status" value="1"/>
</dbReference>
<comment type="similarity">
    <text evidence="1 4">Belongs to the DNA mismatch repair MutL/HexB family.</text>
</comment>
<organism evidence="8 9">
    <name type="scientific">Candidatus Monoglobus merdigallinarum</name>
    <dbReference type="NCBI Taxonomy" id="2838698"/>
    <lineage>
        <taxon>Bacteria</taxon>
        <taxon>Bacillati</taxon>
        <taxon>Bacillota</taxon>
        <taxon>Clostridia</taxon>
        <taxon>Monoglobales</taxon>
        <taxon>Monoglobaceae</taxon>
        <taxon>Monoglobus</taxon>
    </lineage>
</organism>
<evidence type="ECO:0000256" key="2">
    <source>
        <dbReference type="ARBA" id="ARBA00022763"/>
    </source>
</evidence>
<dbReference type="InterPro" id="IPR042121">
    <property type="entry name" value="MutL_C_regsub"/>
</dbReference>
<keyword evidence="3 4" id="KW-0234">DNA repair</keyword>
<keyword evidence="8" id="KW-0540">Nuclease</keyword>
<dbReference type="InterPro" id="IPR014762">
    <property type="entry name" value="DNA_mismatch_repair_CS"/>
</dbReference>
<dbReference type="InterPro" id="IPR037198">
    <property type="entry name" value="MutL_C_sf"/>
</dbReference>
<dbReference type="Pfam" id="PF13589">
    <property type="entry name" value="HATPase_c_3"/>
    <property type="match status" value="1"/>
</dbReference>
<feature type="region of interest" description="Disordered" evidence="5">
    <location>
        <begin position="417"/>
        <end position="457"/>
    </location>
</feature>
<dbReference type="Gene3D" id="3.30.230.10">
    <property type="match status" value="1"/>
</dbReference>
<dbReference type="EMBL" id="DXIJ01000034">
    <property type="protein sequence ID" value="HIV85513.1"/>
    <property type="molecule type" value="Genomic_DNA"/>
</dbReference>
<dbReference type="FunFam" id="3.30.565.10:FF:000003">
    <property type="entry name" value="DNA mismatch repair endonuclease MutL"/>
    <property type="match status" value="1"/>
</dbReference>
<accession>A0A9D1PQB2</accession>
<dbReference type="PANTHER" id="PTHR10073:SF12">
    <property type="entry name" value="DNA MISMATCH REPAIR PROTEIN MLH1"/>
    <property type="match status" value="1"/>
</dbReference>
<feature type="domain" description="DNA mismatch repair protein S5" evidence="7">
    <location>
        <begin position="210"/>
        <end position="328"/>
    </location>
</feature>
<dbReference type="InterPro" id="IPR013507">
    <property type="entry name" value="DNA_mismatch_S5_2-like"/>
</dbReference>
<dbReference type="InterPro" id="IPR038973">
    <property type="entry name" value="MutL/Mlh/Pms-like"/>
</dbReference>
<name>A0A9D1PQB2_9FIRM</name>
<dbReference type="AlphaFoldDB" id="A0A9D1PQB2"/>
<evidence type="ECO:0000259" key="7">
    <source>
        <dbReference type="SMART" id="SM01340"/>
    </source>
</evidence>
<keyword evidence="8" id="KW-0378">Hydrolase</keyword>
<dbReference type="NCBIfam" id="TIGR00585">
    <property type="entry name" value="mutl"/>
    <property type="match status" value="1"/>
</dbReference>
<feature type="domain" description="MutL C-terminal dimerisation" evidence="6">
    <location>
        <begin position="480"/>
        <end position="622"/>
    </location>
</feature>
<evidence type="ECO:0000259" key="6">
    <source>
        <dbReference type="SMART" id="SM00853"/>
    </source>
</evidence>
<dbReference type="Pfam" id="PF01119">
    <property type="entry name" value="DNA_mis_repair"/>
    <property type="match status" value="1"/>
</dbReference>
<dbReference type="GO" id="GO:0004519">
    <property type="term" value="F:endonuclease activity"/>
    <property type="evidence" value="ECO:0007669"/>
    <property type="project" value="UniProtKB-KW"/>
</dbReference>
<dbReference type="PANTHER" id="PTHR10073">
    <property type="entry name" value="DNA MISMATCH REPAIR PROTEIN MLH, PMS, MUTL"/>
    <property type="match status" value="1"/>
</dbReference>